<dbReference type="InterPro" id="IPR038859">
    <property type="entry name" value="RHL1"/>
</dbReference>
<feature type="compositionally biased region" description="Acidic residues" evidence="1">
    <location>
        <begin position="217"/>
        <end position="228"/>
    </location>
</feature>
<evidence type="ECO:0000256" key="1">
    <source>
        <dbReference type="SAM" id="MobiDB-lite"/>
    </source>
</evidence>
<dbReference type="PANTHER" id="PTHR35698:SF2">
    <property type="entry name" value="DNA-BINDING PROTEIN RHL1"/>
    <property type="match status" value="1"/>
</dbReference>
<feature type="region of interest" description="Disordered" evidence="1">
    <location>
        <begin position="350"/>
        <end position="412"/>
    </location>
</feature>
<feature type="region of interest" description="Disordered" evidence="1">
    <location>
        <begin position="207"/>
        <end position="338"/>
    </location>
</feature>
<organism evidence="2">
    <name type="scientific">Rhizophora mucronata</name>
    <name type="common">Asiatic mangrove</name>
    <dbReference type="NCBI Taxonomy" id="61149"/>
    <lineage>
        <taxon>Eukaryota</taxon>
        <taxon>Viridiplantae</taxon>
        <taxon>Streptophyta</taxon>
        <taxon>Embryophyta</taxon>
        <taxon>Tracheophyta</taxon>
        <taxon>Spermatophyta</taxon>
        <taxon>Magnoliopsida</taxon>
        <taxon>eudicotyledons</taxon>
        <taxon>Gunneridae</taxon>
        <taxon>Pentapetalae</taxon>
        <taxon>rosids</taxon>
        <taxon>fabids</taxon>
        <taxon>Malpighiales</taxon>
        <taxon>Rhizophoraceae</taxon>
        <taxon>Rhizophora</taxon>
    </lineage>
</organism>
<dbReference type="GO" id="GO:0042023">
    <property type="term" value="P:DNA endoreduplication"/>
    <property type="evidence" value="ECO:0007669"/>
    <property type="project" value="InterPro"/>
</dbReference>
<proteinExistence type="predicted"/>
<feature type="compositionally biased region" description="Basic and acidic residues" evidence="1">
    <location>
        <begin position="377"/>
        <end position="389"/>
    </location>
</feature>
<protein>
    <submittedName>
        <fullName evidence="2">Uncharacterized protein MANES_02G218400</fullName>
    </submittedName>
</protein>
<dbReference type="AlphaFoldDB" id="A0A2P2LD71"/>
<feature type="region of interest" description="Disordered" evidence="1">
    <location>
        <begin position="1"/>
        <end position="35"/>
    </location>
</feature>
<dbReference type="PANTHER" id="PTHR35698">
    <property type="entry name" value="DNA-BINDING PROTEIN RHL1"/>
    <property type="match status" value="1"/>
</dbReference>
<name>A0A2P2LD71_RHIMU</name>
<feature type="compositionally biased region" description="Low complexity" evidence="1">
    <location>
        <begin position="260"/>
        <end position="270"/>
    </location>
</feature>
<reference evidence="2" key="1">
    <citation type="submission" date="2018-02" db="EMBL/GenBank/DDBJ databases">
        <title>Rhizophora mucronata_Transcriptome.</title>
        <authorList>
            <person name="Meera S.P."/>
            <person name="Sreeshan A."/>
            <person name="Augustine A."/>
        </authorList>
    </citation>
    <scope>NUCLEOTIDE SEQUENCE</scope>
    <source>
        <tissue evidence="2">Leaf</tissue>
    </source>
</reference>
<dbReference type="EMBL" id="GGEC01035425">
    <property type="protein sequence ID" value="MBX15909.1"/>
    <property type="molecule type" value="Transcribed_RNA"/>
</dbReference>
<sequence length="440" mass="49059">MVRPSSSSSSSKAKIEEEDDNGKQKQQNPEAVERRRLKKLAFSNNLLSKTPAKPLSQLAPSRTVLKHRGKDILRKSQRRNRFLFSFPGLLAPISGAGKIGDLQNLGSKNPVLYVNFPQGQMKLFGTIVYPKNRYLTLHFSKGGKNVMCEDYFDNMIVFSEAWWIGRKEDNPEEARLDFPKELFEGQCVDCDFQGGAGAASINKEVIQKSGRRHVEDESLETEIEDESSDDHSNSKDVKEAVPVRQSERTASKTFKYVEVSSGDDSTQSDGDTPEEEEGRNVKSNATVAVLDNDSKDAEEDVPEQIQASAIKGTGLKGLSGSAVSLTTPKKDSQDNHSSLVQTTISTLFNKVQEKTEEQVPRNSRRSPSTKVSGQKLQHTDWKRKIDQAKRSRKSRKVAEEKGDGAGTKAKKKIYEVEDDYIEEFSSSSQDMHGSDEDWTA</sequence>
<evidence type="ECO:0000313" key="2">
    <source>
        <dbReference type="EMBL" id="MBX15909.1"/>
    </source>
</evidence>
<dbReference type="GO" id="GO:0003677">
    <property type="term" value="F:DNA binding"/>
    <property type="evidence" value="ECO:0007669"/>
    <property type="project" value="InterPro"/>
</dbReference>
<feature type="compositionally biased region" description="Basic and acidic residues" evidence="1">
    <location>
        <begin position="229"/>
        <end position="250"/>
    </location>
</feature>
<feature type="compositionally biased region" description="Polar residues" evidence="1">
    <location>
        <begin position="365"/>
        <end position="376"/>
    </location>
</feature>
<feature type="compositionally biased region" description="Low complexity" evidence="1">
    <location>
        <begin position="1"/>
        <end position="11"/>
    </location>
</feature>
<accession>A0A2P2LD71</accession>